<dbReference type="eggNOG" id="ENOG50340QP">
    <property type="taxonomic scope" value="Bacteria"/>
</dbReference>
<evidence type="ECO:0000313" key="1">
    <source>
        <dbReference type="EMBL" id="EOL43938.1"/>
    </source>
</evidence>
<evidence type="ECO:0008006" key="3">
    <source>
        <dbReference type="Google" id="ProtNLM"/>
    </source>
</evidence>
<comment type="caution">
    <text evidence="1">The sequence shown here is derived from an EMBL/GenBank/DDBJ whole genome shotgun (WGS) entry which is preliminary data.</text>
</comment>
<sequence length="288" mass="33827">MNYYYQESEKTRYGQVSLHPLFDNLVSYLNEHSSERIILRQLHEQFSEKDFEKFLDKLISLELVTRENRQYRLGFPIFEDVDESEISEAVSQLIDEVQQIPLETQAGYIGEVIWHKLFPYEAYFYGVSHEEGFYTKSVAGNQTIQLVSVALREQPPVTLPNYFSLIRQQQMLPSSFDSLSEMIGDVNEIYFFNQVEMILEKMENGRLRTRRRNIFLESLINTGVVTEPYFQLDWPVVQSEVLMNRSNLETPFVNISGETIEEKAYKSHIIFKKLLKSLGISNLVYLKK</sequence>
<accession>R3TS30</accession>
<dbReference type="Pfam" id="PF08820">
    <property type="entry name" value="DUF1803"/>
    <property type="match status" value="1"/>
</dbReference>
<keyword evidence="2" id="KW-1185">Reference proteome</keyword>
<dbReference type="AlphaFoldDB" id="R3TS30"/>
<organism evidence="1 2">
    <name type="scientific">Enterococcus phoeniculicola ATCC BAA-412</name>
    <dbReference type="NCBI Taxonomy" id="1158610"/>
    <lineage>
        <taxon>Bacteria</taxon>
        <taxon>Bacillati</taxon>
        <taxon>Bacillota</taxon>
        <taxon>Bacilli</taxon>
        <taxon>Lactobacillales</taxon>
        <taxon>Enterococcaceae</taxon>
        <taxon>Enterococcus</taxon>
    </lineage>
</organism>
<name>R3TS30_9ENTE</name>
<proteinExistence type="predicted"/>
<dbReference type="InterPro" id="IPR014924">
    <property type="entry name" value="DUF1803"/>
</dbReference>
<dbReference type="STRING" id="154621.RV11_GL002585"/>
<gene>
    <name evidence="1" type="ORF">UC3_01920</name>
</gene>
<dbReference type="PATRIC" id="fig|1158610.3.peg.1914"/>
<evidence type="ECO:0000313" key="2">
    <source>
        <dbReference type="Proteomes" id="UP000013785"/>
    </source>
</evidence>
<dbReference type="HOGENOM" id="CLU_078464_0_0_9"/>
<dbReference type="Proteomes" id="UP000013785">
    <property type="component" value="Unassembled WGS sequence"/>
</dbReference>
<dbReference type="RefSeq" id="WP_010768582.1">
    <property type="nucleotide sequence ID" value="NZ_ASWE01000002.1"/>
</dbReference>
<dbReference type="EMBL" id="AJAT01000015">
    <property type="protein sequence ID" value="EOL43938.1"/>
    <property type="molecule type" value="Genomic_DNA"/>
</dbReference>
<reference evidence="1 2" key="1">
    <citation type="submission" date="2013-02" db="EMBL/GenBank/DDBJ databases">
        <title>The Genome Sequence of Enterococcus phoeniculicola BAA-412.</title>
        <authorList>
            <consortium name="The Broad Institute Genome Sequencing Platform"/>
            <consortium name="The Broad Institute Genome Sequencing Center for Infectious Disease"/>
            <person name="Earl A.M."/>
            <person name="Gilmore M.S."/>
            <person name="Lebreton F."/>
            <person name="Walker B."/>
            <person name="Young S.K."/>
            <person name="Zeng Q."/>
            <person name="Gargeya S."/>
            <person name="Fitzgerald M."/>
            <person name="Haas B."/>
            <person name="Abouelleil A."/>
            <person name="Alvarado L."/>
            <person name="Arachchi H.M."/>
            <person name="Berlin A.M."/>
            <person name="Chapman S.B."/>
            <person name="Dewar J."/>
            <person name="Goldberg J."/>
            <person name="Griggs A."/>
            <person name="Gujja S."/>
            <person name="Hansen M."/>
            <person name="Howarth C."/>
            <person name="Imamovic A."/>
            <person name="Larimer J."/>
            <person name="McCowan C."/>
            <person name="Murphy C."/>
            <person name="Neiman D."/>
            <person name="Pearson M."/>
            <person name="Priest M."/>
            <person name="Roberts A."/>
            <person name="Saif S."/>
            <person name="Shea T."/>
            <person name="Sisk P."/>
            <person name="Sykes S."/>
            <person name="Wortman J."/>
            <person name="Nusbaum C."/>
            <person name="Birren B."/>
        </authorList>
    </citation>
    <scope>NUCLEOTIDE SEQUENCE [LARGE SCALE GENOMIC DNA]</scope>
    <source>
        <strain evidence="1 2">ATCC BAA-412</strain>
    </source>
</reference>
<protein>
    <recommendedName>
        <fullName evidence="3">DUF1803 domain-containing protein</fullName>
    </recommendedName>
</protein>
<dbReference type="OrthoDB" id="2194666at2"/>